<dbReference type="EMBL" id="FOXW01000006">
    <property type="protein sequence ID" value="SFQ38237.1"/>
    <property type="molecule type" value="Genomic_DNA"/>
</dbReference>
<dbReference type="RefSeq" id="WP_092480758.1">
    <property type="nucleotide sequence ID" value="NZ_FOXW01000006.1"/>
</dbReference>
<dbReference type="InterPro" id="IPR009057">
    <property type="entry name" value="Homeodomain-like_sf"/>
</dbReference>
<reference evidence="4 5" key="1">
    <citation type="submission" date="2016-10" db="EMBL/GenBank/DDBJ databases">
        <authorList>
            <person name="de Groot N.N."/>
        </authorList>
    </citation>
    <scope>NUCLEOTIDE SEQUENCE [LARGE SCALE GENOMIC DNA]</scope>
    <source>
        <strain evidence="4 5">DSM 20581</strain>
    </source>
</reference>
<name>A0A1I5Y2N6_9LACT</name>
<dbReference type="AlphaFoldDB" id="A0A1I5Y2N6"/>
<dbReference type="SUPFAM" id="SSF46689">
    <property type="entry name" value="Homeodomain-like"/>
    <property type="match status" value="1"/>
</dbReference>
<proteinExistence type="predicted"/>
<protein>
    <submittedName>
        <fullName evidence="4">Transcriptional regulator, TetR family</fullName>
    </submittedName>
</protein>
<dbReference type="PROSITE" id="PS50977">
    <property type="entry name" value="HTH_TETR_2"/>
    <property type="match status" value="1"/>
</dbReference>
<dbReference type="GO" id="GO:0003677">
    <property type="term" value="F:DNA binding"/>
    <property type="evidence" value="ECO:0007669"/>
    <property type="project" value="UniProtKB-UniRule"/>
</dbReference>
<dbReference type="Pfam" id="PF00440">
    <property type="entry name" value="TetR_N"/>
    <property type="match status" value="1"/>
</dbReference>
<dbReference type="STRING" id="82801.SAMN04488506_1722"/>
<sequence>MARNKYPEETRKKILEVAEKLFLEKGYDGTSIQDIVDGLGNMTKGVIYHHFKSKFAILETLMDETGEQPMLNDLKGDNGFEKLQNTLRDAFHAYRQQSIGYSAAVTLRSPRILGEQYLQVFEELVPEVEKIVQEGIDDGSIQTEYPKEISELLMLTLNLWIGFQISVLSLEELKRKTKFIQKMFEGLGVPLLSDELVKDAFHLFSMLKKE</sequence>
<evidence type="ECO:0000256" key="2">
    <source>
        <dbReference type="PROSITE-ProRule" id="PRU00335"/>
    </source>
</evidence>
<feature type="domain" description="HTH tetR-type" evidence="3">
    <location>
        <begin position="8"/>
        <end position="69"/>
    </location>
</feature>
<dbReference type="PANTHER" id="PTHR43479:SF11">
    <property type="entry name" value="ACREF_ENVCD OPERON REPRESSOR-RELATED"/>
    <property type="match status" value="1"/>
</dbReference>
<dbReference type="InterPro" id="IPR001647">
    <property type="entry name" value="HTH_TetR"/>
</dbReference>
<dbReference type="InterPro" id="IPR050624">
    <property type="entry name" value="HTH-type_Tx_Regulator"/>
</dbReference>
<feature type="DNA-binding region" description="H-T-H motif" evidence="2">
    <location>
        <begin position="32"/>
        <end position="51"/>
    </location>
</feature>
<keyword evidence="1 2" id="KW-0238">DNA-binding</keyword>
<dbReference type="PANTHER" id="PTHR43479">
    <property type="entry name" value="ACREF/ENVCD OPERON REPRESSOR-RELATED"/>
    <property type="match status" value="1"/>
</dbReference>
<dbReference type="Gene3D" id="1.10.357.10">
    <property type="entry name" value="Tetracycline Repressor, domain 2"/>
    <property type="match status" value="1"/>
</dbReference>
<dbReference type="Proteomes" id="UP000199136">
    <property type="component" value="Unassembled WGS sequence"/>
</dbReference>
<evidence type="ECO:0000313" key="4">
    <source>
        <dbReference type="EMBL" id="SFQ38237.1"/>
    </source>
</evidence>
<evidence type="ECO:0000313" key="5">
    <source>
        <dbReference type="Proteomes" id="UP000199136"/>
    </source>
</evidence>
<evidence type="ECO:0000256" key="1">
    <source>
        <dbReference type="ARBA" id="ARBA00023125"/>
    </source>
</evidence>
<evidence type="ECO:0000259" key="3">
    <source>
        <dbReference type="PROSITE" id="PS50977"/>
    </source>
</evidence>
<gene>
    <name evidence="4" type="ORF">SAMN04488506_1722</name>
</gene>
<dbReference type="OrthoDB" id="9814200at2"/>
<organism evidence="4 5">
    <name type="scientific">Desemzia incerta</name>
    <dbReference type="NCBI Taxonomy" id="82801"/>
    <lineage>
        <taxon>Bacteria</taxon>
        <taxon>Bacillati</taxon>
        <taxon>Bacillota</taxon>
        <taxon>Bacilli</taxon>
        <taxon>Lactobacillales</taxon>
        <taxon>Carnobacteriaceae</taxon>
        <taxon>Desemzia</taxon>
    </lineage>
</organism>
<keyword evidence="5" id="KW-1185">Reference proteome</keyword>
<accession>A0A1I5Y2N6</accession>